<reference evidence="2 3" key="1">
    <citation type="submission" date="2016-11" db="EMBL/GenBank/DDBJ databases">
        <authorList>
            <person name="Jaros S."/>
            <person name="Januszkiewicz K."/>
            <person name="Wedrychowicz H."/>
        </authorList>
    </citation>
    <scope>NUCLEOTIDE SEQUENCE [LARGE SCALE GENOMIC DNA]</scope>
    <source>
        <strain evidence="2 3">DSM 46144</strain>
    </source>
</reference>
<dbReference type="OrthoDB" id="620680at2"/>
<dbReference type="Proteomes" id="UP000184440">
    <property type="component" value="Unassembled WGS sequence"/>
</dbReference>
<sequence length="421" mass="46760">MFRNLARLITAPPELGPAGPATQVFRVHPFQLSRWLDEAWAAARTVPEFGVRTVNALPFLGSDQIVDVLELPAPSADGIAPPFPSGINAADVGTFNGQIFSGTVPLVWDHLSYAYLLECTGVVEVMAEVVRRFAVGETLNTLSPDGARWVRSTEELFFREPPLFAISGVVSEVRPDIRVTRRNNYWRMFGMEPPHPVPARYRKIGHVDQGWRADTGEGVNAGFREKWTELLRQVWLGFENARNGIGANATDREYIGFLCQSLRDMMTMRRRGGQLAREEFVHVTTLSWFHLTLETDTPIVVDLKAEATNPADRLARIADRVGMSAAPRSYELFELADLMSALLRAIELGLFDRGEDAETLFLELTGNEGVRRDMNRIIDLWQSATGDRVKDRPAQPARVPGLPATRLPAPAVAASSNGKRS</sequence>
<name>A0A1M7P9K9_9ACTN</name>
<keyword evidence="3" id="KW-1185">Reference proteome</keyword>
<gene>
    <name evidence="2" type="ORF">SAMN05443668_10392</name>
</gene>
<dbReference type="STRING" id="134849.SAMN05443668_10392"/>
<organism evidence="2 3">
    <name type="scientific">Cryptosporangium aurantiacum</name>
    <dbReference type="NCBI Taxonomy" id="134849"/>
    <lineage>
        <taxon>Bacteria</taxon>
        <taxon>Bacillati</taxon>
        <taxon>Actinomycetota</taxon>
        <taxon>Actinomycetes</taxon>
        <taxon>Cryptosporangiales</taxon>
        <taxon>Cryptosporangiaceae</taxon>
        <taxon>Cryptosporangium</taxon>
    </lineage>
</organism>
<dbReference type="EMBL" id="FRCS01000003">
    <property type="protein sequence ID" value="SHN13396.1"/>
    <property type="molecule type" value="Genomic_DNA"/>
</dbReference>
<evidence type="ECO:0000313" key="3">
    <source>
        <dbReference type="Proteomes" id="UP000184440"/>
    </source>
</evidence>
<evidence type="ECO:0000256" key="1">
    <source>
        <dbReference type="SAM" id="MobiDB-lite"/>
    </source>
</evidence>
<dbReference type="AlphaFoldDB" id="A0A1M7P9K9"/>
<protein>
    <submittedName>
        <fullName evidence="2">Uncharacterized protein</fullName>
    </submittedName>
</protein>
<accession>A0A1M7P9K9</accession>
<evidence type="ECO:0000313" key="2">
    <source>
        <dbReference type="EMBL" id="SHN13396.1"/>
    </source>
</evidence>
<proteinExistence type="predicted"/>
<dbReference type="RefSeq" id="WP_073255528.1">
    <property type="nucleotide sequence ID" value="NZ_FRCS01000003.1"/>
</dbReference>
<feature type="region of interest" description="Disordered" evidence="1">
    <location>
        <begin position="387"/>
        <end position="421"/>
    </location>
</feature>